<dbReference type="InterPro" id="IPR020103">
    <property type="entry name" value="PsdUridine_synth_cat_dom_sf"/>
</dbReference>
<dbReference type="InterPro" id="IPR001406">
    <property type="entry name" value="PsdUridine_synth_TruA"/>
</dbReference>
<dbReference type="InterPro" id="IPR020095">
    <property type="entry name" value="PsdUridine_synth_TruA_C"/>
</dbReference>
<dbReference type="InterPro" id="IPR020097">
    <property type="entry name" value="PsdUridine_synth_TruA_a/b_dom"/>
</dbReference>
<feature type="compositionally biased region" description="Basic and acidic residues" evidence="4">
    <location>
        <begin position="31"/>
        <end position="57"/>
    </location>
</feature>
<evidence type="ECO:0000256" key="3">
    <source>
        <dbReference type="ARBA" id="ARBA00023235"/>
    </source>
</evidence>
<evidence type="ECO:0000256" key="4">
    <source>
        <dbReference type="SAM" id="MobiDB-lite"/>
    </source>
</evidence>
<dbReference type="Pfam" id="PF01416">
    <property type="entry name" value="PseudoU_synth_1"/>
    <property type="match status" value="1"/>
</dbReference>
<feature type="compositionally biased region" description="Acidic residues" evidence="4">
    <location>
        <begin position="444"/>
        <end position="454"/>
    </location>
</feature>
<protein>
    <submittedName>
        <fullName evidence="6">(malaria parasite P. vivax) hypothetical protein</fullName>
    </submittedName>
</protein>
<dbReference type="AlphaFoldDB" id="A0A8S4HN61"/>
<comment type="similarity">
    <text evidence="1">Belongs to the tRNA pseudouridine synthase TruA family.</text>
</comment>
<feature type="compositionally biased region" description="Acidic residues" evidence="4">
    <location>
        <begin position="336"/>
        <end position="346"/>
    </location>
</feature>
<proteinExistence type="inferred from homology"/>
<dbReference type="GO" id="GO:0003723">
    <property type="term" value="F:RNA binding"/>
    <property type="evidence" value="ECO:0007669"/>
    <property type="project" value="InterPro"/>
</dbReference>
<feature type="compositionally biased region" description="Basic and acidic residues" evidence="4">
    <location>
        <begin position="463"/>
        <end position="472"/>
    </location>
</feature>
<reference evidence="6" key="1">
    <citation type="submission" date="2021-09" db="EMBL/GenBank/DDBJ databases">
        <authorList>
            <consortium name="Pathogen Informatics"/>
        </authorList>
    </citation>
    <scope>NUCLEOTIDE SEQUENCE</scope>
    <source>
        <strain evidence="6">PvW1</strain>
    </source>
</reference>
<dbReference type="PANTHER" id="PTHR11142">
    <property type="entry name" value="PSEUDOURIDYLATE SYNTHASE"/>
    <property type="match status" value="1"/>
</dbReference>
<name>A0A8S4HN61_PLAVI</name>
<dbReference type="Gene3D" id="3.30.70.660">
    <property type="entry name" value="Pseudouridine synthase I, catalytic domain, C-terminal subdomain"/>
    <property type="match status" value="1"/>
</dbReference>
<evidence type="ECO:0000256" key="2">
    <source>
        <dbReference type="ARBA" id="ARBA00022694"/>
    </source>
</evidence>
<feature type="domain" description="Pseudouridine synthase I TruA alpha/beta" evidence="5">
    <location>
        <begin position="512"/>
        <end position="610"/>
    </location>
</feature>
<dbReference type="Proteomes" id="UP000779233">
    <property type="component" value="Unassembled WGS sequence"/>
</dbReference>
<dbReference type="EMBL" id="CAJZCX010000016">
    <property type="protein sequence ID" value="CAG9485064.1"/>
    <property type="molecule type" value="Genomic_DNA"/>
</dbReference>
<dbReference type="GO" id="GO:1990481">
    <property type="term" value="P:mRNA pseudouridine synthesis"/>
    <property type="evidence" value="ECO:0007669"/>
    <property type="project" value="TreeGrafter"/>
</dbReference>
<evidence type="ECO:0000256" key="1">
    <source>
        <dbReference type="ARBA" id="ARBA00009375"/>
    </source>
</evidence>
<evidence type="ECO:0000259" key="5">
    <source>
        <dbReference type="Pfam" id="PF01416"/>
    </source>
</evidence>
<feature type="region of interest" description="Disordered" evidence="4">
    <location>
        <begin position="177"/>
        <end position="196"/>
    </location>
</feature>
<dbReference type="GO" id="GO:0005634">
    <property type="term" value="C:nucleus"/>
    <property type="evidence" value="ECO:0007669"/>
    <property type="project" value="TreeGrafter"/>
</dbReference>
<evidence type="ECO:0000313" key="7">
    <source>
        <dbReference type="Proteomes" id="UP000779233"/>
    </source>
</evidence>
<feature type="region of interest" description="Disordered" evidence="4">
    <location>
        <begin position="274"/>
        <end position="485"/>
    </location>
</feature>
<keyword evidence="3" id="KW-0413">Isomerase</keyword>
<dbReference type="Gene3D" id="3.30.70.580">
    <property type="entry name" value="Pseudouridine synthase I, catalytic domain, N-terminal subdomain"/>
    <property type="match status" value="1"/>
</dbReference>
<dbReference type="GO" id="GO:0031119">
    <property type="term" value="P:tRNA pseudouridine synthesis"/>
    <property type="evidence" value="ECO:0007669"/>
    <property type="project" value="TreeGrafter"/>
</dbReference>
<feature type="compositionally biased region" description="Acidic residues" evidence="4">
    <location>
        <begin position="390"/>
        <end position="400"/>
    </location>
</feature>
<evidence type="ECO:0000313" key="6">
    <source>
        <dbReference type="EMBL" id="CAG9485064.1"/>
    </source>
</evidence>
<dbReference type="GO" id="GO:0009982">
    <property type="term" value="F:pseudouridine synthase activity"/>
    <property type="evidence" value="ECO:0007669"/>
    <property type="project" value="InterPro"/>
</dbReference>
<dbReference type="PANTHER" id="PTHR11142:SF4">
    <property type="entry name" value="PSEUDOURIDYLATE SYNTHASE 1 HOMOLOG"/>
    <property type="match status" value="1"/>
</dbReference>
<accession>A0A8S4HN61</accession>
<dbReference type="VEuPathDB" id="PlasmoDB:PVPAM_010029200"/>
<comment type="caution">
    <text evidence="6">The sequence shown here is derived from an EMBL/GenBank/DDBJ whole genome shotgun (WGS) entry which is preliminary data.</text>
</comment>
<dbReference type="SUPFAM" id="SSF55120">
    <property type="entry name" value="Pseudouridine synthase"/>
    <property type="match status" value="1"/>
</dbReference>
<feature type="region of interest" description="Disordered" evidence="4">
    <location>
        <begin position="1"/>
        <end position="57"/>
    </location>
</feature>
<sequence>MHPPHLQNEPKDGAPKRMNNYQKNKERIKRIKLEGQKRRAETGETRETEEARQTRERPPNLKKYALCVGYVGSRYHGCQGQGKDCMTIENEIERTLIKMNAVGGGGRRKNFNFCQSRSARTDLGVHALYNVFVYQVDLSCGGAVGGGANGDAEGVVAANADAASREVATNEATTDEAAAQSATTNEATPHSAALAERTKKEKKFRQLLNEHLPEDIRCFDMHRVTKSFDARKFCSFRLYEYLFPVCVLSEVAVRDEYRDVFGEALQVIEGRVEELRRGKRRRGGPQKGGGEAAQQSGGDVAAAQKGADEVAEETGGGEAAQQSGGDVAAAQKGADEVAEETGEDDAAQQSGGDVAAAQKGADEVAEETGGGEAAQQSGGDVAAAQKGADEVAEETGEDDAAQQSGGDVAAAQKGADEVAEETGGGEAAQQSGGDVAAAQKGADEVAEETGEDDAAQQSGGDDAAERKGEDYSTKQTTSDDAAKGGGWDDILTVKARKEELTEEELNAFFEIVQSYAGYHNFHCFTKSKAEQTTFRFIKYLEVSTVNLHEYNFVSVQILGQSFLMHQIRKMLTLSVETFRKATCVNSIYYCLNAGEYVPISLFPAEGLMLICPFFNAYNEKVCNPPQSPPICFEESEEVLRFKRDVVAKCIVEQMRKDVWNDWVLKMNRRPFVYHFMRGRLGDAKPSCATAKLPHQGGGLHPEHRS</sequence>
<organism evidence="6 7">
    <name type="scientific">Plasmodium vivax</name>
    <name type="common">malaria parasite P. vivax</name>
    <dbReference type="NCBI Taxonomy" id="5855"/>
    <lineage>
        <taxon>Eukaryota</taxon>
        <taxon>Sar</taxon>
        <taxon>Alveolata</taxon>
        <taxon>Apicomplexa</taxon>
        <taxon>Aconoidasida</taxon>
        <taxon>Haemosporida</taxon>
        <taxon>Plasmodiidae</taxon>
        <taxon>Plasmodium</taxon>
        <taxon>Plasmodium (Plasmodium)</taxon>
    </lineage>
</organism>
<dbReference type="InterPro" id="IPR020094">
    <property type="entry name" value="TruA/RsuA/RluB/E/F_N"/>
</dbReference>
<gene>
    <name evidence="6" type="ORF">PVW1_010020300</name>
</gene>
<keyword evidence="2" id="KW-0819">tRNA processing</keyword>